<reference evidence="5 6" key="1">
    <citation type="submission" date="2019-02" db="EMBL/GenBank/DDBJ databases">
        <title>Deep-cultivation of Planctomycetes and their phenomic and genomic characterization uncovers novel biology.</title>
        <authorList>
            <person name="Wiegand S."/>
            <person name="Jogler M."/>
            <person name="Boedeker C."/>
            <person name="Pinto D."/>
            <person name="Vollmers J."/>
            <person name="Rivas-Marin E."/>
            <person name="Kohn T."/>
            <person name="Peeters S.H."/>
            <person name="Heuer A."/>
            <person name="Rast P."/>
            <person name="Oberbeckmann S."/>
            <person name="Bunk B."/>
            <person name="Jeske O."/>
            <person name="Meyerdierks A."/>
            <person name="Storesund J.E."/>
            <person name="Kallscheuer N."/>
            <person name="Luecker S."/>
            <person name="Lage O.M."/>
            <person name="Pohl T."/>
            <person name="Merkel B.J."/>
            <person name="Hornburger P."/>
            <person name="Mueller R.-W."/>
            <person name="Bruemmer F."/>
            <person name="Labrenz M."/>
            <person name="Spormann A.M."/>
            <person name="Op den Camp H."/>
            <person name="Overmann J."/>
            <person name="Amann R."/>
            <person name="Jetten M.S.M."/>
            <person name="Mascher T."/>
            <person name="Medema M.H."/>
            <person name="Devos D.P."/>
            <person name="Kaster A.-K."/>
            <person name="Ovreas L."/>
            <person name="Rohde M."/>
            <person name="Galperin M.Y."/>
            <person name="Jogler C."/>
        </authorList>
    </citation>
    <scope>NUCLEOTIDE SEQUENCE [LARGE SCALE GENOMIC DNA]</scope>
    <source>
        <strain evidence="5 6">ElP</strain>
    </source>
</reference>
<feature type="domain" description="SbsA Ig-like" evidence="2">
    <location>
        <begin position="1419"/>
        <end position="1527"/>
    </location>
</feature>
<feature type="domain" description="DUF4082" evidence="3">
    <location>
        <begin position="2135"/>
        <end position="2281"/>
    </location>
</feature>
<dbReference type="KEGG" id="tpla:ElP_43650"/>
<dbReference type="InterPro" id="IPR025141">
    <property type="entry name" value="DUF4082"/>
</dbReference>
<evidence type="ECO:0000256" key="1">
    <source>
        <dbReference type="ARBA" id="ARBA00022729"/>
    </source>
</evidence>
<dbReference type="Proteomes" id="UP000317835">
    <property type="component" value="Chromosome"/>
</dbReference>
<evidence type="ECO:0000259" key="4">
    <source>
        <dbReference type="Pfam" id="PF20254"/>
    </source>
</evidence>
<organism evidence="5 6">
    <name type="scientific">Tautonia plasticadhaerens</name>
    <dbReference type="NCBI Taxonomy" id="2527974"/>
    <lineage>
        <taxon>Bacteria</taxon>
        <taxon>Pseudomonadati</taxon>
        <taxon>Planctomycetota</taxon>
        <taxon>Planctomycetia</taxon>
        <taxon>Isosphaerales</taxon>
        <taxon>Isosphaeraceae</taxon>
        <taxon>Tautonia</taxon>
    </lineage>
</organism>
<evidence type="ECO:0000313" key="6">
    <source>
        <dbReference type="Proteomes" id="UP000317835"/>
    </source>
</evidence>
<sequence length="2454" mass="254738">MNGPSITQSREHYRSKFRSMKNRFALEYLEGRVLLDRGEGGGERPAVDTPASVVGPFSIWNGATFVMADGGDAGPAEVGVKFSSDDRGYILGLRFYKQAANTGTHVARLWTETGTLLASATFANETASGWQQVDFANAVKIDPDKTYVASYSTQTGHFTEAAEYFADFGVYNLPLRASEGVIKEGASGFPAESSETFFGVDVVFDHKKSRNGNDVDPPKVKKASKHNNARDVNIGTNVLVKFDEPMDPATINSNSFELINRRSGTRVSASVQYNAALRTATLIPERPLEPATDYQIRLRRDGNQGARDRAGLPLAGAFNSTFTTAAAPGPAANIGPGGPILVVTAAANQFSRYYEEILRAEGLNAYTVTDISLTSAATLAAHEVVILGEMPLTTAQVTMLGDWVAAGGNLIAMRPDKKLAGLLGLSDASASSANAYLRVNTASAPGAGITGESMQFHGTADRYSLNGASSLATLYANATTPTQFPAVTLRSVGTNGGQAAAFTYDLARSVVYTRQGNPAWAGQERDGFTPIRSSDLFFGNAVGDPQPDWVDLNKVAIPQADEQQRLLANLIQHVNLDEKPLPRFWYFPNGEKAVVLMTGDDHANGGTAGRFDQYLAASPPGGSVDGWETIRGTSYLYPNAPLTNTQAANYHAQGFEVGLHLSTFLNDWASFEELDALYADQLGQWRTKYSSVPSPVTHRTHAIVWSDYVNQPKVELKHGIRLDTNYYYWPPNWVNNRPGFFTGSGIPMRFADVDGTMIDVYQAATQMTDESGQSYSFTINTLLDRALGAEGYYGVFTANMHTDSVSSFGSDVIVASAKARGVPIVTARQMLTWLDGRNNSSFGSISWTGNTLSFTISAAADANGLQAMLPMNFAGVRLTSISRDGNPVPFTTGVIKGIEYGFFQAISGTISATYTADTTAPTVVATSPPNGAFNIIADASVTATFSEPVTAATIALTLRDAGGVAVPATVTYDAATRTATLDPTSPLASGTTYTATLSGATDAAGNAIAPISWSFATVSAPLPLPPGDHSIWGDSTAPTIVSANDAGAVELGVKFRADAAGQVTGLRFYKGPQNTGTHVGHLWTAGGTLLAQATFVGETASGWQQVSFASPVAIAAGATYVASYHAPNGRYAFDSQYFAAAGIANPPIRLLRDGEDGGNGVYRYGPSGSFPNSTYQSANYWVDVVFTAAVADTTAPTVTARSPAAGATGVPGNAVAMATFSEAINASTLTTATFLLSAAGGPPLAAAVSYDPATRTATLQPAAALAAGTSYTATVVGGSAGVKDLAGNPLAADAVWSFTTAAGADTTAPTVTGRSPAAGATGVAVGANVTATFSKALDPATVGTATFELRDPANNLVAATVTYHAPNRRATLNPSANLAAGTTYTARLRGGTTDPRIKDLAGNALAANVTWTFTTAGADTTAPTVTGRSPAAGATGVAVGANVTATFSEAMTASTVGASTFVLSGPGGGAVAAAVTYDAATRTATLDPAANLAAGTSYTATVVGGSAGVKDLAGNPLAADAVWSFTTAAAATNAIVAENQLPGNPPSEWDISGAGSSSIQGYTTEISVDQGQTVFFKIATPATDYRLDIYRMGYYGGLGARKVATAQPSATLPQAQPGPLQNAATGLIDYGNWAVSASWAVPPDAVSGIYFAKLVREDGVAGSSHVVFVVRDDDGQSDILFQTSDTTWQAYNSYGGNSLYVGSPAGRAYKVSYNRPFNTRANAPEDWVFNAEYPMVRWLEANGYDVSYFTGVDSDRRGAEILEHRLFLSVGHDEYWSGGQRANVEAARGAGVNLAFLSGNEVFWKTRWENSIDASGTPYRTLVCYKETHAGAKIDPSPQWTGTWRDPRFSPPADGGRPENALTGTLFLVNAGATTAIRVPEADGKMRLWRNTSVATLGAGQTATLSAQTLGYEWDVDPDNGSRPAGVVRMSTTTVEGAPVLQDHGSTYGSGTATHHLTLYRHPSGARVFGAGTVQWSWGLDENHDRSGPPSDVRIKQATVNLFADMGALPATLQPGLVTATPSTDAVAPSSVITSPAAGSNVSSGSPVTITGTATDTGAGVVGGVELSVDGGTTWHPVTGRGSWSYTWTPISSGSVTIKTRAVDDSGNLETPGAGITLTVGGQSAGANSLWNNATTPAVITDPDAGAVELGVKFRADAAGQVTGLRFYKGPQNTGTHVGHLWTAGGTLLAQATFVGETASGWQQVSFASPVAIAAGATYVASYHAPNGRYSKNTSYFAAAGFANPPLRALRDGEDGPNGVYAYGPSGIFPTSSWNSTNYWVDVVFISGSTTALAVAAESPAAVGTASGVSVGQVTFQSSPPLESLGRDAQPAASDLLTLGGNGARTVPLGPGSPGSAAAWDAILATSTAAKTAPVVRWPVAIAHHLANRMQAMTRMAVPLTQAGIAAGTNVKGTATILNVPAGLDSALGQLRPSRRPVSGALKRLSLDVGNPDD</sequence>
<dbReference type="Pfam" id="PF13313">
    <property type="entry name" value="DUF4082"/>
    <property type="match status" value="3"/>
</dbReference>
<dbReference type="Pfam" id="PF17957">
    <property type="entry name" value="Big_7"/>
    <property type="match status" value="1"/>
</dbReference>
<dbReference type="InterPro" id="IPR014756">
    <property type="entry name" value="Ig_E-set"/>
</dbReference>
<dbReference type="Gene3D" id="2.60.40.1220">
    <property type="match status" value="5"/>
</dbReference>
<evidence type="ECO:0000313" key="5">
    <source>
        <dbReference type="EMBL" id="QDV36440.1"/>
    </source>
</evidence>
<proteinExistence type="predicted"/>
<dbReference type="Pfam" id="PF20254">
    <property type="entry name" value="DMFA2_C"/>
    <property type="match status" value="1"/>
</dbReference>
<feature type="domain" description="N,N-dimethylformamidase beta subunit-like C-terminal" evidence="4">
    <location>
        <begin position="1587"/>
        <end position="1984"/>
    </location>
</feature>
<feature type="domain" description="DUF4082" evidence="3">
    <location>
        <begin position="70"/>
        <end position="195"/>
    </location>
</feature>
<protein>
    <submittedName>
        <fullName evidence="5">Copper resistance protein CopC</fullName>
    </submittedName>
</protein>
<accession>A0A518H6H7</accession>
<feature type="domain" description="SbsA Ig-like" evidence="2">
    <location>
        <begin position="917"/>
        <end position="1017"/>
    </location>
</feature>
<name>A0A518H6H7_9BACT</name>
<dbReference type="InterPro" id="IPR046540">
    <property type="entry name" value="DMFA2_C"/>
</dbReference>
<dbReference type="EMBL" id="CP036426">
    <property type="protein sequence ID" value="QDV36440.1"/>
    <property type="molecule type" value="Genomic_DNA"/>
</dbReference>
<evidence type="ECO:0000259" key="2">
    <source>
        <dbReference type="Pfam" id="PF13205"/>
    </source>
</evidence>
<dbReference type="OrthoDB" id="261436at2"/>
<dbReference type="SUPFAM" id="SSF81296">
    <property type="entry name" value="E set domains"/>
    <property type="match status" value="1"/>
</dbReference>
<keyword evidence="1" id="KW-0732">Signal</keyword>
<dbReference type="InterPro" id="IPR014755">
    <property type="entry name" value="Cu-Rt/internalin_Ig-like"/>
</dbReference>
<evidence type="ECO:0000259" key="3">
    <source>
        <dbReference type="Pfam" id="PF13313"/>
    </source>
</evidence>
<dbReference type="Gene3D" id="2.60.40.650">
    <property type="match status" value="1"/>
</dbReference>
<dbReference type="InterPro" id="IPR032812">
    <property type="entry name" value="SbsA_Ig"/>
</dbReference>
<feature type="domain" description="SbsA Ig-like" evidence="2">
    <location>
        <begin position="1305"/>
        <end position="1415"/>
    </location>
</feature>
<gene>
    <name evidence="5" type="ORF">ElP_43650</name>
</gene>
<feature type="domain" description="SbsA Ig-like" evidence="2">
    <location>
        <begin position="214"/>
        <end position="324"/>
    </location>
</feature>
<dbReference type="Pfam" id="PF13205">
    <property type="entry name" value="Big_5"/>
    <property type="match status" value="5"/>
</dbReference>
<feature type="domain" description="SbsA Ig-like" evidence="2">
    <location>
        <begin position="1192"/>
        <end position="1300"/>
    </location>
</feature>
<feature type="domain" description="DUF4082" evidence="3">
    <location>
        <begin position="1036"/>
        <end position="1182"/>
    </location>
</feature>
<keyword evidence="6" id="KW-1185">Reference proteome</keyword>